<dbReference type="InterPro" id="IPR044626">
    <property type="entry name" value="AOR-like"/>
</dbReference>
<dbReference type="InterPro" id="IPR013149">
    <property type="entry name" value="ADH-like_C"/>
</dbReference>
<evidence type="ECO:0000259" key="5">
    <source>
        <dbReference type="SMART" id="SM00829"/>
    </source>
</evidence>
<feature type="domain" description="Enoyl reductase (ER)" evidence="5">
    <location>
        <begin position="119"/>
        <end position="369"/>
    </location>
</feature>
<dbReference type="GO" id="GO:0008270">
    <property type="term" value="F:zinc ion binding"/>
    <property type="evidence" value="ECO:0007669"/>
    <property type="project" value="InterPro"/>
</dbReference>
<dbReference type="SUPFAM" id="SSF51735">
    <property type="entry name" value="NAD(P)-binding Rossmann-fold domains"/>
    <property type="match status" value="1"/>
</dbReference>
<dbReference type="EMBL" id="JADCNL010000013">
    <property type="protein sequence ID" value="KAG0455025.1"/>
    <property type="molecule type" value="Genomic_DNA"/>
</dbReference>
<dbReference type="GO" id="GO:0016628">
    <property type="term" value="F:oxidoreductase activity, acting on the CH-CH group of donors, NAD or NADP as acceptor"/>
    <property type="evidence" value="ECO:0007669"/>
    <property type="project" value="InterPro"/>
</dbReference>
<dbReference type="Proteomes" id="UP000636800">
    <property type="component" value="Chromosome 13"/>
</dbReference>
<protein>
    <recommendedName>
        <fullName evidence="5">Enoyl reductase (ER) domain-containing protein</fullName>
    </recommendedName>
</protein>
<evidence type="ECO:0000256" key="3">
    <source>
        <dbReference type="ARBA" id="ARBA00023002"/>
    </source>
</evidence>
<dbReference type="InterPro" id="IPR020843">
    <property type="entry name" value="ER"/>
</dbReference>
<dbReference type="Pfam" id="PF08240">
    <property type="entry name" value="ADH_N"/>
    <property type="match status" value="1"/>
</dbReference>
<reference evidence="6 7" key="1">
    <citation type="journal article" date="2020" name="Nat. Food">
        <title>A phased Vanilla planifolia genome enables genetic improvement of flavour and production.</title>
        <authorList>
            <person name="Hasing T."/>
            <person name="Tang H."/>
            <person name="Brym M."/>
            <person name="Khazi F."/>
            <person name="Huang T."/>
            <person name="Chambers A.H."/>
        </authorList>
    </citation>
    <scope>NUCLEOTIDE SEQUENCE [LARGE SCALE GENOMIC DNA]</scope>
    <source>
        <tissue evidence="6">Leaf</tissue>
    </source>
</reference>
<comment type="similarity">
    <text evidence="1">Belongs to the zinc-containing alcohol dehydrogenase family. Quinone oxidoreductase subfamily.</text>
</comment>
<dbReference type="PANTHER" id="PTHR44573">
    <property type="entry name" value="NADPH-DEPENDENT ALKENAL/ONE OXIDOREDUCTASE, CHLOROPLASTIC"/>
    <property type="match status" value="1"/>
</dbReference>
<dbReference type="Gene3D" id="3.40.50.720">
    <property type="entry name" value="NAD(P)-binding Rossmann-like Domain"/>
    <property type="match status" value="1"/>
</dbReference>
<evidence type="ECO:0000256" key="1">
    <source>
        <dbReference type="ARBA" id="ARBA00010371"/>
    </source>
</evidence>
<dbReference type="InterPro" id="IPR011032">
    <property type="entry name" value="GroES-like_sf"/>
</dbReference>
<dbReference type="SUPFAM" id="SSF50129">
    <property type="entry name" value="GroES-like"/>
    <property type="match status" value="1"/>
</dbReference>
<keyword evidence="4" id="KW-0520">NAD</keyword>
<dbReference type="InterPro" id="IPR013154">
    <property type="entry name" value="ADH-like_N"/>
</dbReference>
<organism evidence="6 7">
    <name type="scientific">Vanilla planifolia</name>
    <name type="common">Vanilla</name>
    <dbReference type="NCBI Taxonomy" id="51239"/>
    <lineage>
        <taxon>Eukaryota</taxon>
        <taxon>Viridiplantae</taxon>
        <taxon>Streptophyta</taxon>
        <taxon>Embryophyta</taxon>
        <taxon>Tracheophyta</taxon>
        <taxon>Spermatophyta</taxon>
        <taxon>Magnoliopsida</taxon>
        <taxon>Liliopsida</taxon>
        <taxon>Asparagales</taxon>
        <taxon>Orchidaceae</taxon>
        <taxon>Vanilloideae</taxon>
        <taxon>Vanilleae</taxon>
        <taxon>Vanilla</taxon>
    </lineage>
</organism>
<proteinExistence type="inferred from homology"/>
<gene>
    <name evidence="6" type="ORF">HPP92_024317</name>
</gene>
<evidence type="ECO:0000256" key="2">
    <source>
        <dbReference type="ARBA" id="ARBA00011738"/>
    </source>
</evidence>
<accession>A0A835PM87</accession>
<evidence type="ECO:0000256" key="4">
    <source>
        <dbReference type="ARBA" id="ARBA00023027"/>
    </source>
</evidence>
<evidence type="ECO:0000313" key="6">
    <source>
        <dbReference type="EMBL" id="KAG0455025.1"/>
    </source>
</evidence>
<keyword evidence="7" id="KW-1185">Reference proteome</keyword>
<dbReference type="AlphaFoldDB" id="A0A835PM87"/>
<dbReference type="InterPro" id="IPR036291">
    <property type="entry name" value="NAD(P)-bd_dom_sf"/>
</dbReference>
<keyword evidence="3" id="KW-0560">Oxidoreductase</keyword>
<sequence length="394" mass="41653">MSASSQSAPSETVVAAAEVPSKMKAWVYDEYGDADVLRLDEGMETLLSISPSSSSALLKLPSILFPPNRRRACALIWNSCRPLLTSSLRMAASSQSAPSETIVAGVPSTMKAWVYDEYGDADVLRLDEGVSVPGIKEDQVLVKVVAAALNPVDFKRRQGKFKATDSPLPTIPGYDVAGIVVKVGSQVKNLKEGDEVYGDINEKALDKPKQFGSLAEYTAVEEKLLAIKPKTLDFPLAAGLPLAIETAYEGLEKAGFSAGKSLLVLGGAGGVGSLVIQLAKHVYGASRIAATSSTGKLELLKSLGADLAIDYTKENFEELPEKFDVVYDAVGQGERANKAVKEGGVVVVLTGPVSPPGFRFVVTSDGAVLVKLNPYLECGKIKALNDPKAMAESC</sequence>
<evidence type="ECO:0000313" key="7">
    <source>
        <dbReference type="Proteomes" id="UP000636800"/>
    </source>
</evidence>
<dbReference type="OrthoDB" id="248779at2759"/>
<dbReference type="SMART" id="SM00829">
    <property type="entry name" value="PKS_ER"/>
    <property type="match status" value="1"/>
</dbReference>
<dbReference type="Gene3D" id="3.90.180.10">
    <property type="entry name" value="Medium-chain alcohol dehydrogenases, catalytic domain"/>
    <property type="match status" value="1"/>
</dbReference>
<comment type="caution">
    <text evidence="6">The sequence shown here is derived from an EMBL/GenBank/DDBJ whole genome shotgun (WGS) entry which is preliminary data.</text>
</comment>
<dbReference type="CDD" id="cd05289">
    <property type="entry name" value="MDR_like_2"/>
    <property type="match status" value="1"/>
</dbReference>
<dbReference type="Pfam" id="PF00107">
    <property type="entry name" value="ADH_zinc_N"/>
    <property type="match status" value="1"/>
</dbReference>
<name>A0A835PM87_VANPL</name>
<comment type="subunit">
    <text evidence="2">Homodimer.</text>
</comment>
<dbReference type="InterPro" id="IPR002364">
    <property type="entry name" value="Quin_OxRdtase/zeta-crystal_CS"/>
</dbReference>
<dbReference type="PROSITE" id="PS01162">
    <property type="entry name" value="QOR_ZETA_CRYSTAL"/>
    <property type="match status" value="1"/>
</dbReference>
<dbReference type="PANTHER" id="PTHR44573:SF1">
    <property type="entry name" value="NADPH-DEPENDENT ALKENAL_ONE OXIDOREDUCTASE, CHLOROPLASTIC"/>
    <property type="match status" value="1"/>
</dbReference>